<evidence type="ECO:0000313" key="2">
    <source>
        <dbReference type="EMBL" id="SFS70427.1"/>
    </source>
</evidence>
<proteinExistence type="predicted"/>
<accession>A0A1I6S0G0</accession>
<evidence type="ECO:0000313" key="3">
    <source>
        <dbReference type="Proteomes" id="UP000199139"/>
    </source>
</evidence>
<dbReference type="EMBL" id="FPAI01000007">
    <property type="protein sequence ID" value="SFS70427.1"/>
    <property type="molecule type" value="Genomic_DNA"/>
</dbReference>
<dbReference type="Proteomes" id="UP000199139">
    <property type="component" value="Unassembled WGS sequence"/>
</dbReference>
<dbReference type="EMBL" id="BJWJ01000013">
    <property type="protein sequence ID" value="GEM04510.1"/>
    <property type="molecule type" value="Genomic_DNA"/>
</dbReference>
<gene>
    <name evidence="1" type="ORF">HMI01_14980</name>
    <name evidence="2" type="ORF">SAMN05421668_10765</name>
</gene>
<dbReference type="Proteomes" id="UP000321773">
    <property type="component" value="Unassembled WGS sequence"/>
</dbReference>
<evidence type="ECO:0000313" key="4">
    <source>
        <dbReference type="Proteomes" id="UP000321773"/>
    </source>
</evidence>
<dbReference type="AlphaFoldDB" id="A0A1I6S0G0"/>
<reference evidence="1 4" key="2">
    <citation type="submission" date="2019-07" db="EMBL/GenBank/DDBJ databases">
        <title>Whole genome shotgun sequence of Halolactibacillus miurensis NBRC 100873.</title>
        <authorList>
            <person name="Hosoyama A."/>
            <person name="Uohara A."/>
            <person name="Ohji S."/>
            <person name="Ichikawa N."/>
        </authorList>
    </citation>
    <scope>NUCLEOTIDE SEQUENCE [LARGE SCALE GENOMIC DNA]</scope>
    <source>
        <strain evidence="1 4">NBRC 100873</strain>
    </source>
</reference>
<name>A0A1I6S0G0_9BACI</name>
<protein>
    <submittedName>
        <fullName evidence="2">Uncharacterized protein</fullName>
    </submittedName>
</protein>
<keyword evidence="4" id="KW-1185">Reference proteome</keyword>
<sequence length="74" mass="8384">MRFVILNSYNLYKPAGLTLSPKYEKVYIRADLIESIKSCETHSSILVVNEGVARSYLVKETPEEVFDTIKDVTG</sequence>
<dbReference type="STRING" id="306541.SAMN05421668_10765"/>
<organism evidence="2 3">
    <name type="scientific">Halolactibacillus miurensis</name>
    <dbReference type="NCBI Taxonomy" id="306541"/>
    <lineage>
        <taxon>Bacteria</taxon>
        <taxon>Bacillati</taxon>
        <taxon>Bacillota</taxon>
        <taxon>Bacilli</taxon>
        <taxon>Bacillales</taxon>
        <taxon>Bacillaceae</taxon>
        <taxon>Halolactibacillus</taxon>
    </lineage>
</organism>
<evidence type="ECO:0000313" key="1">
    <source>
        <dbReference type="EMBL" id="GEM04510.1"/>
    </source>
</evidence>
<reference evidence="2 3" key="1">
    <citation type="submission" date="2016-10" db="EMBL/GenBank/DDBJ databases">
        <authorList>
            <person name="de Groot N.N."/>
        </authorList>
    </citation>
    <scope>NUCLEOTIDE SEQUENCE [LARGE SCALE GENOMIC DNA]</scope>
    <source>
        <strain evidence="2 3">DSM 17074</strain>
    </source>
</reference>